<protein>
    <submittedName>
        <fullName evidence="1">Uncharacterized protein</fullName>
    </submittedName>
</protein>
<organism evidence="1 2">
    <name type="scientific">Caerostris darwini</name>
    <dbReference type="NCBI Taxonomy" id="1538125"/>
    <lineage>
        <taxon>Eukaryota</taxon>
        <taxon>Metazoa</taxon>
        <taxon>Ecdysozoa</taxon>
        <taxon>Arthropoda</taxon>
        <taxon>Chelicerata</taxon>
        <taxon>Arachnida</taxon>
        <taxon>Araneae</taxon>
        <taxon>Araneomorphae</taxon>
        <taxon>Entelegynae</taxon>
        <taxon>Araneoidea</taxon>
        <taxon>Araneidae</taxon>
        <taxon>Caerostris</taxon>
    </lineage>
</organism>
<reference evidence="1 2" key="1">
    <citation type="submission" date="2021-06" db="EMBL/GenBank/DDBJ databases">
        <title>Caerostris darwini draft genome.</title>
        <authorList>
            <person name="Kono N."/>
            <person name="Arakawa K."/>
        </authorList>
    </citation>
    <scope>NUCLEOTIDE SEQUENCE [LARGE SCALE GENOMIC DNA]</scope>
</reference>
<comment type="caution">
    <text evidence="1">The sequence shown here is derived from an EMBL/GenBank/DDBJ whole genome shotgun (WGS) entry which is preliminary data.</text>
</comment>
<dbReference type="EMBL" id="BPLQ01006772">
    <property type="protein sequence ID" value="GIY25096.1"/>
    <property type="molecule type" value="Genomic_DNA"/>
</dbReference>
<gene>
    <name evidence="1" type="ORF">CDAR_378551</name>
</gene>
<accession>A0AAV4RVX6</accession>
<name>A0AAV4RVX6_9ARAC</name>
<proteinExistence type="predicted"/>
<dbReference type="AlphaFoldDB" id="A0AAV4RVX6"/>
<keyword evidence="2" id="KW-1185">Reference proteome</keyword>
<evidence type="ECO:0000313" key="2">
    <source>
        <dbReference type="Proteomes" id="UP001054837"/>
    </source>
</evidence>
<dbReference type="Proteomes" id="UP001054837">
    <property type="component" value="Unassembled WGS sequence"/>
</dbReference>
<sequence>MKDLSTTLRQTNVLSSVMPASFTIRYRIPATHLTDQGEGDCMKKKSGVYLQGFLPWGGRGQLFRMIVGFDSIMKLNNECGDIHKNQHNLQNIQLKSNSLTRKVILQHADFDYPPCLGRLGGLRHGSVALLQRLLP</sequence>
<evidence type="ECO:0000313" key="1">
    <source>
        <dbReference type="EMBL" id="GIY25096.1"/>
    </source>
</evidence>